<reference evidence="1 2" key="1">
    <citation type="submission" date="2018-04" db="EMBL/GenBank/DDBJ databases">
        <title>Pedobacter chongqingensis sp. nov., isolated from a rottenly hemp rope.</title>
        <authorList>
            <person name="Cai Y."/>
        </authorList>
    </citation>
    <scope>NUCLEOTIDE SEQUENCE [LARGE SCALE GENOMIC DNA]</scope>
    <source>
        <strain evidence="1 2">FJ4-8</strain>
    </source>
</reference>
<dbReference type="AlphaFoldDB" id="A0A2U2PKB0"/>
<dbReference type="EMBL" id="QEAS01000003">
    <property type="protein sequence ID" value="PWG81843.1"/>
    <property type="molecule type" value="Genomic_DNA"/>
</dbReference>
<keyword evidence="2" id="KW-1185">Reference proteome</keyword>
<gene>
    <name evidence="1" type="ORF">DDR33_05655</name>
</gene>
<comment type="caution">
    <text evidence="1">The sequence shown here is derived from an EMBL/GenBank/DDBJ whole genome shotgun (WGS) entry which is preliminary data.</text>
</comment>
<evidence type="ECO:0008006" key="3">
    <source>
        <dbReference type="Google" id="ProtNLM"/>
    </source>
</evidence>
<dbReference type="OrthoDB" id="964236at2"/>
<evidence type="ECO:0000313" key="1">
    <source>
        <dbReference type="EMBL" id="PWG81843.1"/>
    </source>
</evidence>
<dbReference type="Proteomes" id="UP000245647">
    <property type="component" value="Unassembled WGS sequence"/>
</dbReference>
<accession>A0A2U2PKB0</accession>
<sequence>MNCGSIVYSDHSVIQMFKRDIATEDVSTVINKGEIINEYLYDRPYPSYLLLGFVNMRPLHVVLAKDDKKNKCIIVTVYQPDKDLWDSSFRKKRS</sequence>
<dbReference type="Pfam" id="PF14076">
    <property type="entry name" value="DUF4258"/>
    <property type="match status" value="1"/>
</dbReference>
<proteinExistence type="predicted"/>
<evidence type="ECO:0000313" key="2">
    <source>
        <dbReference type="Proteomes" id="UP000245647"/>
    </source>
</evidence>
<dbReference type="InterPro" id="IPR025354">
    <property type="entry name" value="DUF4258"/>
</dbReference>
<name>A0A2U2PKB0_9SPHI</name>
<protein>
    <recommendedName>
        <fullName evidence="3">DUF4258 domain-containing protein</fullName>
    </recommendedName>
</protein>
<organism evidence="1 2">
    <name type="scientific">Pararcticibacter amylolyticus</name>
    <dbReference type="NCBI Taxonomy" id="2173175"/>
    <lineage>
        <taxon>Bacteria</taxon>
        <taxon>Pseudomonadati</taxon>
        <taxon>Bacteroidota</taxon>
        <taxon>Sphingobacteriia</taxon>
        <taxon>Sphingobacteriales</taxon>
        <taxon>Sphingobacteriaceae</taxon>
        <taxon>Pararcticibacter</taxon>
    </lineage>
</organism>
<dbReference type="RefSeq" id="WP_109414784.1">
    <property type="nucleotide sequence ID" value="NZ_QEAS01000003.1"/>
</dbReference>